<comment type="caution">
    <text evidence="2">The sequence shown here is derived from an EMBL/GenBank/DDBJ whole genome shotgun (WGS) entry which is preliminary data.</text>
</comment>
<evidence type="ECO:0000313" key="2">
    <source>
        <dbReference type="EMBL" id="RYO77009.1"/>
    </source>
</evidence>
<feature type="region of interest" description="Disordered" evidence="1">
    <location>
        <begin position="155"/>
        <end position="174"/>
    </location>
</feature>
<sequence>MTVIKTAQGRRAMRGHAWDEHMENELLAFTDYCIAHNVKFGAGVEGHMKRTTGKDVKLKQAINLKMYRLRKKHGIGHVGQADFLEQGTSCLPGLSPERRMRIEQAKNRIPYPLSRDRQVGIDTAQPAGIQEPSLQAQNLRTPLPGAVEGVSQRKAAQKGIQSLETPTENDEMDEGPAINRQKRAETRSVWDVCSSGRSSTSGRWYSPIDERATPAQSAFTERHALEKAPPPIEHNGTVAMGRNQSVNGSAAIALETLGCQNRAQGTQTEWAISLGREHAEPQEKYDGLQRRYKELERSSQPGNGPQGMQGDGNRVLDDDYSDLRGQHEELDRRYKDLQETSHSESAALKKTIEDLRRLRSHVTQVGAHCFGLDFGHIWQRLAWLDDQIGKACLALKDSLTALDFAGASSDWKDEFQRLMGWIMGADELSALKNSISGREISEPEILGKFAEVRQLGRQGAHEAWMSEPKFATEVLYKKSKEMAGGLATFLAPVLRSNILTEETNHFEMFPEYPAEISFEPVFAEAMRLKTQLLLDEKHYRLEFCPPGTPLSQQTMKRHGYSGGAANHIGGPLASAGVNEEAGGERVKTCLFPAVWTYYRPSPPMRLDINARIENHVVNYRNLIQKEDEVSGYPQVAAKAVVSLQSPRKPQ</sequence>
<dbReference type="EMBL" id="QJNS01000512">
    <property type="protein sequence ID" value="RYO77009.1"/>
    <property type="molecule type" value="Genomic_DNA"/>
</dbReference>
<protein>
    <recommendedName>
        <fullName evidence="4">Clr5 domain-containing protein</fullName>
    </recommendedName>
</protein>
<organism evidence="2 3">
    <name type="scientific">Monosporascus cannonballus</name>
    <dbReference type="NCBI Taxonomy" id="155416"/>
    <lineage>
        <taxon>Eukaryota</taxon>
        <taxon>Fungi</taxon>
        <taxon>Dikarya</taxon>
        <taxon>Ascomycota</taxon>
        <taxon>Pezizomycotina</taxon>
        <taxon>Sordariomycetes</taxon>
        <taxon>Xylariomycetidae</taxon>
        <taxon>Xylariales</taxon>
        <taxon>Xylariales incertae sedis</taxon>
        <taxon>Monosporascus</taxon>
    </lineage>
</organism>
<feature type="region of interest" description="Disordered" evidence="1">
    <location>
        <begin position="296"/>
        <end position="319"/>
    </location>
</feature>
<accession>A0ABY0GXR3</accession>
<evidence type="ECO:0000256" key="1">
    <source>
        <dbReference type="SAM" id="MobiDB-lite"/>
    </source>
</evidence>
<reference evidence="2 3" key="1">
    <citation type="submission" date="2018-06" db="EMBL/GenBank/DDBJ databases">
        <title>Complete Genomes of Monosporascus.</title>
        <authorList>
            <person name="Robinson A.J."/>
            <person name="Natvig D.O."/>
        </authorList>
    </citation>
    <scope>NUCLEOTIDE SEQUENCE [LARGE SCALE GENOMIC DNA]</scope>
    <source>
        <strain evidence="2 3">CBS 609.92</strain>
    </source>
</reference>
<gene>
    <name evidence="2" type="ORF">DL762_009537</name>
</gene>
<name>A0ABY0GXR3_9PEZI</name>
<dbReference type="Proteomes" id="UP000294003">
    <property type="component" value="Unassembled WGS sequence"/>
</dbReference>
<proteinExistence type="predicted"/>
<evidence type="ECO:0000313" key="3">
    <source>
        <dbReference type="Proteomes" id="UP000294003"/>
    </source>
</evidence>
<evidence type="ECO:0008006" key="4">
    <source>
        <dbReference type="Google" id="ProtNLM"/>
    </source>
</evidence>
<keyword evidence="3" id="KW-1185">Reference proteome</keyword>